<name>A0A401PFX4_SCYTO</name>
<evidence type="ECO:0000313" key="1">
    <source>
        <dbReference type="EMBL" id="GCB72040.1"/>
    </source>
</evidence>
<proteinExistence type="predicted"/>
<comment type="caution">
    <text evidence="1">The sequence shown here is derived from an EMBL/GenBank/DDBJ whole genome shotgun (WGS) entry which is preliminary data.</text>
</comment>
<dbReference type="EMBL" id="BFAA01002024">
    <property type="protein sequence ID" value="GCB72040.1"/>
    <property type="molecule type" value="Genomic_DNA"/>
</dbReference>
<keyword evidence="2" id="KW-1185">Reference proteome</keyword>
<protein>
    <submittedName>
        <fullName evidence="1">Uncharacterized protein</fullName>
    </submittedName>
</protein>
<dbReference type="Proteomes" id="UP000288216">
    <property type="component" value="Unassembled WGS sequence"/>
</dbReference>
<sequence length="68" mass="7848">MLGAHWIFEDKYEIICMLSLGRRWNGAEGFVFCCLLGTGEICLQSHHLCQKNMQIRCSPDIIQAWGKF</sequence>
<organism evidence="1 2">
    <name type="scientific">Scyliorhinus torazame</name>
    <name type="common">Cloudy catshark</name>
    <name type="synonym">Catulus torazame</name>
    <dbReference type="NCBI Taxonomy" id="75743"/>
    <lineage>
        <taxon>Eukaryota</taxon>
        <taxon>Metazoa</taxon>
        <taxon>Chordata</taxon>
        <taxon>Craniata</taxon>
        <taxon>Vertebrata</taxon>
        <taxon>Chondrichthyes</taxon>
        <taxon>Elasmobranchii</taxon>
        <taxon>Galeomorphii</taxon>
        <taxon>Galeoidea</taxon>
        <taxon>Carcharhiniformes</taxon>
        <taxon>Scyliorhinidae</taxon>
        <taxon>Scyliorhinus</taxon>
    </lineage>
</organism>
<accession>A0A401PFX4</accession>
<reference evidence="1 2" key="1">
    <citation type="journal article" date="2018" name="Nat. Ecol. Evol.">
        <title>Shark genomes provide insights into elasmobranch evolution and the origin of vertebrates.</title>
        <authorList>
            <person name="Hara Y"/>
            <person name="Yamaguchi K"/>
            <person name="Onimaru K"/>
            <person name="Kadota M"/>
            <person name="Koyanagi M"/>
            <person name="Keeley SD"/>
            <person name="Tatsumi K"/>
            <person name="Tanaka K"/>
            <person name="Motone F"/>
            <person name="Kageyama Y"/>
            <person name="Nozu R"/>
            <person name="Adachi N"/>
            <person name="Nishimura O"/>
            <person name="Nakagawa R"/>
            <person name="Tanegashima C"/>
            <person name="Kiyatake I"/>
            <person name="Matsumoto R"/>
            <person name="Murakumo K"/>
            <person name="Nishida K"/>
            <person name="Terakita A"/>
            <person name="Kuratani S"/>
            <person name="Sato K"/>
            <person name="Hyodo S Kuraku.S."/>
        </authorList>
    </citation>
    <scope>NUCLEOTIDE SEQUENCE [LARGE SCALE GENOMIC DNA]</scope>
</reference>
<gene>
    <name evidence="1" type="ORF">scyTo_0006152</name>
</gene>
<dbReference type="OrthoDB" id="10407255at2759"/>
<evidence type="ECO:0000313" key="2">
    <source>
        <dbReference type="Proteomes" id="UP000288216"/>
    </source>
</evidence>
<dbReference type="AlphaFoldDB" id="A0A401PFX4"/>